<dbReference type="PROSITE" id="PS51257">
    <property type="entry name" value="PROKAR_LIPOPROTEIN"/>
    <property type="match status" value="1"/>
</dbReference>
<dbReference type="EMBL" id="SUMC01000075">
    <property type="protein sequence ID" value="TKA01190.1"/>
    <property type="molecule type" value="Genomic_DNA"/>
</dbReference>
<evidence type="ECO:0000256" key="1">
    <source>
        <dbReference type="ARBA" id="ARBA00004196"/>
    </source>
</evidence>
<dbReference type="OrthoDB" id="9800520at2"/>
<evidence type="ECO:0000256" key="4">
    <source>
        <dbReference type="SAM" id="SignalP"/>
    </source>
</evidence>
<organism evidence="6 7">
    <name type="scientific">Actinacidiphila oryziradicis</name>
    <dbReference type="NCBI Taxonomy" id="2571141"/>
    <lineage>
        <taxon>Bacteria</taxon>
        <taxon>Bacillati</taxon>
        <taxon>Actinomycetota</taxon>
        <taxon>Actinomycetes</taxon>
        <taxon>Kitasatosporales</taxon>
        <taxon>Streptomycetaceae</taxon>
        <taxon>Actinacidiphila</taxon>
    </lineage>
</organism>
<evidence type="ECO:0000313" key="6">
    <source>
        <dbReference type="EMBL" id="TKA01190.1"/>
    </source>
</evidence>
<dbReference type="AlphaFoldDB" id="A0A4U0RXX1"/>
<evidence type="ECO:0000313" key="7">
    <source>
        <dbReference type="Proteomes" id="UP000305778"/>
    </source>
</evidence>
<comment type="subcellular location">
    <subcellularLocation>
        <location evidence="1">Cell envelope</location>
    </subcellularLocation>
</comment>
<dbReference type="InterPro" id="IPR028082">
    <property type="entry name" value="Peripla_BP_I"/>
</dbReference>
<dbReference type="InterPro" id="IPR025997">
    <property type="entry name" value="SBP_2_dom"/>
</dbReference>
<sequence length="345" mass="35735">MSALSRRNLLFSGAAVGAGALVTGCTSNNVAAPAVTAASVAQPSGKPGKPITIGFSSPAADHGWLAAITADAQARAKLYPEVTFKMVQAGADATAQRAALETLIQEKPDIIVVQPFDGAQLTATGRDAMNAGIPVVNLDREFTDQLAYRLLIQGDNYGLGAAAGHYIGTRLKSAGKSSPIIAEIAGIDSLPLTQARSKGYKDALATHGFSVSHRVAAQFTVDSGQQAAANLLQAAPKLDAIWNHDDDQGVGVLAAISQAHRSEFFMVGGAGSSKAMQLIQADNSVLKATVTYSPTMAGSAVSLARLIANNRGMSDLMDLTVPKQIVLSSETVTKENVAQYLPMGF</sequence>
<accession>A0A4U0RXX1</accession>
<gene>
    <name evidence="6" type="ORF">FCI23_41145</name>
</gene>
<dbReference type="GO" id="GO:0030313">
    <property type="term" value="C:cell envelope"/>
    <property type="evidence" value="ECO:0007669"/>
    <property type="project" value="UniProtKB-SubCell"/>
</dbReference>
<evidence type="ECO:0000256" key="3">
    <source>
        <dbReference type="ARBA" id="ARBA00022729"/>
    </source>
</evidence>
<protein>
    <submittedName>
        <fullName evidence="6">Sugar ABC transporter substrate-binding protein</fullName>
    </submittedName>
</protein>
<comment type="similarity">
    <text evidence="2">Belongs to the bacterial solute-binding protein 2 family.</text>
</comment>
<dbReference type="PANTHER" id="PTHR46847">
    <property type="entry name" value="D-ALLOSE-BINDING PERIPLASMIC PROTEIN-RELATED"/>
    <property type="match status" value="1"/>
</dbReference>
<feature type="chain" id="PRO_5038668183" evidence="4">
    <location>
        <begin position="18"/>
        <end position="345"/>
    </location>
</feature>
<evidence type="ECO:0000259" key="5">
    <source>
        <dbReference type="Pfam" id="PF13407"/>
    </source>
</evidence>
<dbReference type="RefSeq" id="WP_136729232.1">
    <property type="nucleotide sequence ID" value="NZ_JAOPYF010000558.1"/>
</dbReference>
<comment type="caution">
    <text evidence="6">The sequence shown here is derived from an EMBL/GenBank/DDBJ whole genome shotgun (WGS) entry which is preliminary data.</text>
</comment>
<dbReference type="Proteomes" id="UP000305778">
    <property type="component" value="Unassembled WGS sequence"/>
</dbReference>
<dbReference type="GO" id="GO:0030246">
    <property type="term" value="F:carbohydrate binding"/>
    <property type="evidence" value="ECO:0007669"/>
    <property type="project" value="UniProtKB-ARBA"/>
</dbReference>
<evidence type="ECO:0000256" key="2">
    <source>
        <dbReference type="ARBA" id="ARBA00007639"/>
    </source>
</evidence>
<dbReference type="Gene3D" id="3.40.50.2300">
    <property type="match status" value="2"/>
</dbReference>
<feature type="domain" description="Periplasmic binding protein" evidence="5">
    <location>
        <begin position="53"/>
        <end position="308"/>
    </location>
</feature>
<feature type="signal peptide" evidence="4">
    <location>
        <begin position="1"/>
        <end position="17"/>
    </location>
</feature>
<dbReference type="PANTHER" id="PTHR46847:SF1">
    <property type="entry name" value="D-ALLOSE-BINDING PERIPLASMIC PROTEIN-RELATED"/>
    <property type="match status" value="1"/>
</dbReference>
<dbReference type="Pfam" id="PF13407">
    <property type="entry name" value="Peripla_BP_4"/>
    <property type="match status" value="1"/>
</dbReference>
<proteinExistence type="inferred from homology"/>
<name>A0A4U0RXX1_9ACTN</name>
<keyword evidence="3 4" id="KW-0732">Signal</keyword>
<keyword evidence="7" id="KW-1185">Reference proteome</keyword>
<dbReference type="PROSITE" id="PS51318">
    <property type="entry name" value="TAT"/>
    <property type="match status" value="1"/>
</dbReference>
<reference evidence="6 7" key="1">
    <citation type="submission" date="2019-04" db="EMBL/GenBank/DDBJ databases">
        <title>Streptomyces oryziradicis sp. nov., a novel actinomycete isolated from rhizosphere soil of rice (Oryza sativa L.).</title>
        <authorList>
            <person name="Li C."/>
        </authorList>
    </citation>
    <scope>NUCLEOTIDE SEQUENCE [LARGE SCALE GENOMIC DNA]</scope>
    <source>
        <strain evidence="6 7">NEAU-C40</strain>
    </source>
</reference>
<dbReference type="SUPFAM" id="SSF53822">
    <property type="entry name" value="Periplasmic binding protein-like I"/>
    <property type="match status" value="1"/>
</dbReference>
<dbReference type="InterPro" id="IPR006311">
    <property type="entry name" value="TAT_signal"/>
</dbReference>